<sequence length="239" mass="25721">MIRFDLLLHEAWPAVENVRREGWVFRSAGGVTKRANSVWPAGPADDPEALIEAAEKFYADRGLPAVFSLLDDPALDELLARRGYELVDPTLLMVRELDAAEPADGDGIGDGVEIAEEPSDAWVDAWWSVDGRYADQGPAARAIITGVPADYAGVGPGVAGVGRGVPQGDWYGIYCMAVRPEARRQGLAREVLRALLHRGRTGGASHAYLCVTEGNAAARALYASEGFEVAGGYHYRVRT</sequence>
<evidence type="ECO:0000313" key="4">
    <source>
        <dbReference type="EMBL" id="MFC4906463.1"/>
    </source>
</evidence>
<evidence type="ECO:0000313" key="5">
    <source>
        <dbReference type="Proteomes" id="UP001595872"/>
    </source>
</evidence>
<dbReference type="Pfam" id="PF24553">
    <property type="entry name" value="Rv0428c_C"/>
    <property type="match status" value="1"/>
</dbReference>
<feature type="domain" description="N-acetyltransferase" evidence="3">
    <location>
        <begin position="92"/>
        <end position="239"/>
    </location>
</feature>
<proteinExistence type="predicted"/>
<evidence type="ECO:0000256" key="1">
    <source>
        <dbReference type="ARBA" id="ARBA00022679"/>
    </source>
</evidence>
<evidence type="ECO:0000259" key="3">
    <source>
        <dbReference type="PROSITE" id="PS51186"/>
    </source>
</evidence>
<organism evidence="4 5">
    <name type="scientific">Actinomadura gamaensis</name>
    <dbReference type="NCBI Taxonomy" id="1763541"/>
    <lineage>
        <taxon>Bacteria</taxon>
        <taxon>Bacillati</taxon>
        <taxon>Actinomycetota</taxon>
        <taxon>Actinomycetes</taxon>
        <taxon>Streptosporangiales</taxon>
        <taxon>Thermomonosporaceae</taxon>
        <taxon>Actinomadura</taxon>
    </lineage>
</organism>
<protein>
    <submittedName>
        <fullName evidence="4">GNAT family N-acetyltransferase</fullName>
        <ecNumber evidence="4">2.3.1.-</ecNumber>
    </submittedName>
</protein>
<keyword evidence="2 4" id="KW-0012">Acyltransferase</keyword>
<name>A0ABV9TSM0_9ACTN</name>
<dbReference type="RefSeq" id="WP_378252159.1">
    <property type="nucleotide sequence ID" value="NZ_JBHSIT010000001.1"/>
</dbReference>
<dbReference type="InterPro" id="IPR050832">
    <property type="entry name" value="Bact_Acetyltransf"/>
</dbReference>
<reference evidence="5" key="1">
    <citation type="journal article" date="2019" name="Int. J. Syst. Evol. Microbiol.">
        <title>The Global Catalogue of Microorganisms (GCM) 10K type strain sequencing project: providing services to taxonomists for standard genome sequencing and annotation.</title>
        <authorList>
            <consortium name="The Broad Institute Genomics Platform"/>
            <consortium name="The Broad Institute Genome Sequencing Center for Infectious Disease"/>
            <person name="Wu L."/>
            <person name="Ma J."/>
        </authorList>
    </citation>
    <scope>NUCLEOTIDE SEQUENCE [LARGE SCALE GENOMIC DNA]</scope>
    <source>
        <strain evidence="5">KLKA75</strain>
    </source>
</reference>
<dbReference type="EC" id="2.3.1.-" evidence="4"/>
<evidence type="ECO:0000256" key="2">
    <source>
        <dbReference type="ARBA" id="ARBA00023315"/>
    </source>
</evidence>
<dbReference type="PANTHER" id="PTHR43877">
    <property type="entry name" value="AMINOALKYLPHOSPHONATE N-ACETYLTRANSFERASE-RELATED-RELATED"/>
    <property type="match status" value="1"/>
</dbReference>
<dbReference type="EMBL" id="JBHSIT010000001">
    <property type="protein sequence ID" value="MFC4906463.1"/>
    <property type="molecule type" value="Genomic_DNA"/>
</dbReference>
<comment type="caution">
    <text evidence="4">The sequence shown here is derived from an EMBL/GenBank/DDBJ whole genome shotgun (WGS) entry which is preliminary data.</text>
</comment>
<dbReference type="Proteomes" id="UP001595872">
    <property type="component" value="Unassembled WGS sequence"/>
</dbReference>
<dbReference type="Gene3D" id="3.40.630.30">
    <property type="match status" value="1"/>
</dbReference>
<keyword evidence="1 4" id="KW-0808">Transferase</keyword>
<dbReference type="GO" id="GO:0016746">
    <property type="term" value="F:acyltransferase activity"/>
    <property type="evidence" value="ECO:0007669"/>
    <property type="project" value="UniProtKB-KW"/>
</dbReference>
<dbReference type="SUPFAM" id="SSF55729">
    <property type="entry name" value="Acyl-CoA N-acyltransferases (Nat)"/>
    <property type="match status" value="1"/>
</dbReference>
<dbReference type="InterPro" id="IPR016181">
    <property type="entry name" value="Acyl_CoA_acyltransferase"/>
</dbReference>
<keyword evidence="5" id="KW-1185">Reference proteome</keyword>
<accession>A0ABV9TSM0</accession>
<dbReference type="CDD" id="cd04301">
    <property type="entry name" value="NAT_SF"/>
    <property type="match status" value="1"/>
</dbReference>
<dbReference type="PROSITE" id="PS51186">
    <property type="entry name" value="GNAT"/>
    <property type="match status" value="1"/>
</dbReference>
<dbReference type="InterPro" id="IPR000182">
    <property type="entry name" value="GNAT_dom"/>
</dbReference>
<gene>
    <name evidence="4" type="ORF">ACFPCY_03960</name>
</gene>
<dbReference type="InterPro" id="IPR056935">
    <property type="entry name" value="Rv0428c-like_C"/>
</dbReference>